<accession>R0M2M6</accession>
<protein>
    <submittedName>
        <fullName evidence="1">Uncharacterized protein</fullName>
    </submittedName>
</protein>
<dbReference type="VEuPathDB" id="MicrosporidiaDB:NBO_472g0002"/>
<organism evidence="1 2">
    <name type="scientific">Nosema bombycis (strain CQ1 / CVCC 102059)</name>
    <name type="common">Microsporidian parasite</name>
    <name type="synonym">Pebrine of silkworm</name>
    <dbReference type="NCBI Taxonomy" id="578461"/>
    <lineage>
        <taxon>Eukaryota</taxon>
        <taxon>Fungi</taxon>
        <taxon>Fungi incertae sedis</taxon>
        <taxon>Microsporidia</taxon>
        <taxon>Nosematidae</taxon>
        <taxon>Nosema</taxon>
    </lineage>
</organism>
<proteinExistence type="predicted"/>
<dbReference type="AlphaFoldDB" id="R0M2M6"/>
<keyword evidence="2" id="KW-1185">Reference proteome</keyword>
<dbReference type="HOGENOM" id="CLU_794750_0_0_1"/>
<evidence type="ECO:0000313" key="1">
    <source>
        <dbReference type="EMBL" id="EOB12284.1"/>
    </source>
</evidence>
<evidence type="ECO:0000313" key="2">
    <source>
        <dbReference type="Proteomes" id="UP000016927"/>
    </source>
</evidence>
<reference evidence="1 2" key="1">
    <citation type="journal article" date="2013" name="BMC Genomics">
        <title>Comparative genomics of parasitic silkworm microsporidia reveal an association between genome expansion and host adaptation.</title>
        <authorList>
            <person name="Pan G."/>
            <person name="Xu J."/>
            <person name="Li T."/>
            <person name="Xia Q."/>
            <person name="Liu S.L."/>
            <person name="Zhang G."/>
            <person name="Li S."/>
            <person name="Li C."/>
            <person name="Liu H."/>
            <person name="Yang L."/>
            <person name="Liu T."/>
            <person name="Zhang X."/>
            <person name="Wu Z."/>
            <person name="Fan W."/>
            <person name="Dang X."/>
            <person name="Xiang H."/>
            <person name="Tao M."/>
            <person name="Li Y."/>
            <person name="Hu J."/>
            <person name="Li Z."/>
            <person name="Lin L."/>
            <person name="Luo J."/>
            <person name="Geng L."/>
            <person name="Wang L."/>
            <person name="Long M."/>
            <person name="Wan Y."/>
            <person name="He N."/>
            <person name="Zhang Z."/>
            <person name="Lu C."/>
            <person name="Keeling P.J."/>
            <person name="Wang J."/>
            <person name="Xiang Z."/>
            <person name="Zhou Z."/>
        </authorList>
    </citation>
    <scope>NUCLEOTIDE SEQUENCE [LARGE SCALE GENOMIC DNA]</scope>
    <source>
        <strain evidence="2">CQ1 / CVCC 102059</strain>
    </source>
</reference>
<gene>
    <name evidence="1" type="ORF">NBO_472g0002</name>
</gene>
<dbReference type="EMBL" id="KB909380">
    <property type="protein sequence ID" value="EOB12284.1"/>
    <property type="molecule type" value="Genomic_DNA"/>
</dbReference>
<sequence length="349" mass="41881">MTSVKISSTEDPKNEFCRDHKSKNIEDSIRFFNRHFEKIYINLNYYIKNNIKETYVDSYLARLDKIMKIYSFLFDNIHNLEKNCLIFDLFDHKLIYILENTCARFNADLKFNKEDCTIFLNELFNIINKNKEILPLREKLLKMSLNERNILFNAEFFKCSKYFGEMPELMILGRVCCETSSVNLIIPMHLINLLLCKQNHEENRIFVLFLIKKVFENSSKALLDFFSVQEWFLYCTKDSEHLHQKNLHFLLLEINNRKRIEIKFKLKDKCLTKCSIFDLKHIRVVVLLFMLQKMIIFRFINDTKAEFVKYLDLMNSSIDEKDDCSICELYKFIALLKKSNIEETKTKVN</sequence>
<name>R0M2M6_NOSB1</name>
<dbReference type="Proteomes" id="UP000016927">
    <property type="component" value="Unassembled WGS sequence"/>
</dbReference>